<dbReference type="PANTHER" id="PTHR30629">
    <property type="entry name" value="PROPHAGE INTEGRASE"/>
    <property type="match status" value="1"/>
</dbReference>
<dbReference type="Proteomes" id="UP001501057">
    <property type="component" value="Unassembled WGS sequence"/>
</dbReference>
<dbReference type="Pfam" id="PF00589">
    <property type="entry name" value="Phage_integrase"/>
    <property type="match status" value="1"/>
</dbReference>
<dbReference type="Gene3D" id="1.10.443.10">
    <property type="entry name" value="Intergrase catalytic core"/>
    <property type="match status" value="1"/>
</dbReference>
<dbReference type="RefSeq" id="WP_344199688.1">
    <property type="nucleotide sequence ID" value="NZ_BAAAME010000004.1"/>
</dbReference>
<dbReference type="InterPro" id="IPR002104">
    <property type="entry name" value="Integrase_catalytic"/>
</dbReference>
<dbReference type="SUPFAM" id="SSF56349">
    <property type="entry name" value="DNA breaking-rejoining enzymes"/>
    <property type="match status" value="1"/>
</dbReference>
<protein>
    <recommendedName>
        <fullName evidence="4">Tyr recombinase domain-containing protein</fullName>
    </recommendedName>
</protein>
<dbReference type="InterPro" id="IPR050808">
    <property type="entry name" value="Phage_Integrase"/>
</dbReference>
<gene>
    <name evidence="5" type="ORF">GCM10009710_15650</name>
</gene>
<evidence type="ECO:0000313" key="6">
    <source>
        <dbReference type="Proteomes" id="UP001501057"/>
    </source>
</evidence>
<evidence type="ECO:0000256" key="1">
    <source>
        <dbReference type="ARBA" id="ARBA00008857"/>
    </source>
</evidence>
<name>A0ABP4VVI6_9ACTN</name>
<evidence type="ECO:0000256" key="2">
    <source>
        <dbReference type="ARBA" id="ARBA00022908"/>
    </source>
</evidence>
<dbReference type="InterPro" id="IPR013762">
    <property type="entry name" value="Integrase-like_cat_sf"/>
</dbReference>
<evidence type="ECO:0000256" key="3">
    <source>
        <dbReference type="ARBA" id="ARBA00023172"/>
    </source>
</evidence>
<proteinExistence type="inferred from homology"/>
<evidence type="ECO:0000259" key="4">
    <source>
        <dbReference type="PROSITE" id="PS51898"/>
    </source>
</evidence>
<keyword evidence="2" id="KW-0229">DNA integration</keyword>
<dbReference type="CDD" id="cd00397">
    <property type="entry name" value="DNA_BRE_C"/>
    <property type="match status" value="1"/>
</dbReference>
<organism evidence="5 6">
    <name type="scientific">Aeromicrobium alkaliterrae</name>
    <dbReference type="NCBI Taxonomy" id="302168"/>
    <lineage>
        <taxon>Bacteria</taxon>
        <taxon>Bacillati</taxon>
        <taxon>Actinomycetota</taxon>
        <taxon>Actinomycetes</taxon>
        <taxon>Propionibacteriales</taxon>
        <taxon>Nocardioidaceae</taxon>
        <taxon>Aeromicrobium</taxon>
    </lineage>
</organism>
<feature type="domain" description="Tyr recombinase" evidence="4">
    <location>
        <begin position="199"/>
        <end position="380"/>
    </location>
</feature>
<dbReference type="InterPro" id="IPR011010">
    <property type="entry name" value="DNA_brk_join_enz"/>
</dbReference>
<keyword evidence="3" id="KW-0233">DNA recombination</keyword>
<evidence type="ECO:0000313" key="5">
    <source>
        <dbReference type="EMBL" id="GAA1736226.1"/>
    </source>
</evidence>
<dbReference type="PANTHER" id="PTHR30629:SF2">
    <property type="entry name" value="PROPHAGE INTEGRASE INTS-RELATED"/>
    <property type="match status" value="1"/>
</dbReference>
<keyword evidence="6" id="KW-1185">Reference proteome</keyword>
<reference evidence="6" key="1">
    <citation type="journal article" date="2019" name="Int. J. Syst. Evol. Microbiol.">
        <title>The Global Catalogue of Microorganisms (GCM) 10K type strain sequencing project: providing services to taxonomists for standard genome sequencing and annotation.</title>
        <authorList>
            <consortium name="The Broad Institute Genomics Platform"/>
            <consortium name="The Broad Institute Genome Sequencing Center for Infectious Disease"/>
            <person name="Wu L."/>
            <person name="Ma J."/>
        </authorList>
    </citation>
    <scope>NUCLEOTIDE SEQUENCE [LARGE SCALE GENOMIC DNA]</scope>
    <source>
        <strain evidence="6">JCM 13518</strain>
    </source>
</reference>
<comment type="caution">
    <text evidence="5">The sequence shown here is derived from an EMBL/GenBank/DDBJ whole genome shotgun (WGS) entry which is preliminary data.</text>
</comment>
<sequence>MPRHALAPYEVDQIAVSDHPKTPGLVRARARFRREDGGPLLDVYGSGKTPAAAKRDLRANLARKRQQHHGGSDRVSTTSTVEQVAAVWLSEKQAQRPALAEKTLSEYAKWVSAYITGTAYGSLKIGAAANVVRGEQHLRDVANGQHKSTSRGGGEGAMKSARKVLHGITDTAHRHGAIPHPTRFRLQGRTADEGRDKIDTERVFTHDELVEVQAVADAHTADMGDLVAFLTALGPRVSEALHGVTWDDVDLDAGTVTIRGTKSKNAKRTVTMPAWLIERLGARAGLHGTTGLVFGVTRYASKMGQPRDLSNVLDKMRSLLDTAGCPWAGSHTFRRTYATLADDAGASLGQIAAVLGQDPATTATYIKTRPVATAVDVLAR</sequence>
<accession>A0ABP4VVI6</accession>
<dbReference type="EMBL" id="BAAAME010000004">
    <property type="protein sequence ID" value="GAA1736226.1"/>
    <property type="molecule type" value="Genomic_DNA"/>
</dbReference>
<dbReference type="PROSITE" id="PS51898">
    <property type="entry name" value="TYR_RECOMBINASE"/>
    <property type="match status" value="1"/>
</dbReference>
<comment type="similarity">
    <text evidence="1">Belongs to the 'phage' integrase family.</text>
</comment>